<evidence type="ECO:0000256" key="3">
    <source>
        <dbReference type="ARBA" id="ARBA00022475"/>
    </source>
</evidence>
<evidence type="ECO:0000256" key="1">
    <source>
        <dbReference type="ARBA" id="ARBA00004651"/>
    </source>
</evidence>
<dbReference type="PANTHER" id="PTHR42865:SF7">
    <property type="entry name" value="PROTON_GLUTAMATE-ASPARTATE SYMPORTER"/>
    <property type="match status" value="1"/>
</dbReference>
<feature type="transmembrane region" description="Helical" evidence="7">
    <location>
        <begin position="41"/>
        <end position="62"/>
    </location>
</feature>
<protein>
    <submittedName>
        <fullName evidence="8">Na+/H+-dicarboxylate symporter</fullName>
    </submittedName>
</protein>
<feature type="transmembrane region" description="Helical" evidence="7">
    <location>
        <begin position="372"/>
        <end position="391"/>
    </location>
</feature>
<organism evidence="8 9">
    <name type="scientific">Clostridium amylolyticum</name>
    <dbReference type="NCBI Taxonomy" id="1121298"/>
    <lineage>
        <taxon>Bacteria</taxon>
        <taxon>Bacillati</taxon>
        <taxon>Bacillota</taxon>
        <taxon>Clostridia</taxon>
        <taxon>Eubacteriales</taxon>
        <taxon>Clostridiaceae</taxon>
        <taxon>Clostridium</taxon>
    </lineage>
</organism>
<dbReference type="STRING" id="1121298.SAMN05444401_3691"/>
<dbReference type="AlphaFoldDB" id="A0A1M6LLD7"/>
<evidence type="ECO:0000256" key="7">
    <source>
        <dbReference type="SAM" id="Phobius"/>
    </source>
</evidence>
<keyword evidence="3" id="KW-1003">Cell membrane</keyword>
<sequence>MKAFWNSYKSSLILLASILTGGILGMILGPKAVVVEPLGTLFINLMFMIIVPLVFFSVSSAIANMSGMKRLGKIMGNTFLVFTLTALTAAVIGLLGAVIANPTKGLNASAFSTLMAKTAEATTKAENVTLLGQLVKTFTVSDFSMLFSKSNMLQLIVFSILLGVSTALVGEKGKPVAKFLSSASSVMMKIVEIIMYYAPIGLGCYFASVIGQLGTQILQGYAKVFVLYLVLTVIYYFGFFTLYAFIAGGKQGIKNFWRNSVAPSVTALATCSSAACIPVNLEYSKRMGVPDDIAETVIPLGANTHKDGSVFGGVMKITFIFGLFGRNMADPKALLGILVVSFLVGAVMGAIPNGGMIGEMLILSVYGFPPEVLPIIAVISTIIDAPATLLNSTGNTVCSMMVARLVEGKDWLKHAIEPEKKKDLNPIRG</sequence>
<dbReference type="RefSeq" id="WP_073010189.1">
    <property type="nucleotide sequence ID" value="NZ_FQZO01000007.1"/>
</dbReference>
<proteinExistence type="predicted"/>
<accession>A0A1M6LLD7</accession>
<keyword evidence="5 7" id="KW-1133">Transmembrane helix</keyword>
<dbReference type="GO" id="GO:0015293">
    <property type="term" value="F:symporter activity"/>
    <property type="evidence" value="ECO:0007669"/>
    <property type="project" value="UniProtKB-KW"/>
</dbReference>
<name>A0A1M6LLD7_9CLOT</name>
<evidence type="ECO:0000256" key="2">
    <source>
        <dbReference type="ARBA" id="ARBA00022448"/>
    </source>
</evidence>
<dbReference type="InterPro" id="IPR001991">
    <property type="entry name" value="Na-dicarboxylate_symporter"/>
</dbReference>
<dbReference type="PRINTS" id="PR00173">
    <property type="entry name" value="EDTRNSPORT"/>
</dbReference>
<evidence type="ECO:0000256" key="5">
    <source>
        <dbReference type="ARBA" id="ARBA00022989"/>
    </source>
</evidence>
<dbReference type="OrthoDB" id="9768885at2"/>
<feature type="transmembrane region" description="Helical" evidence="7">
    <location>
        <begin position="152"/>
        <end position="170"/>
    </location>
</feature>
<evidence type="ECO:0000313" key="8">
    <source>
        <dbReference type="EMBL" id="SHJ72018.1"/>
    </source>
</evidence>
<dbReference type="GO" id="GO:0006835">
    <property type="term" value="P:dicarboxylic acid transport"/>
    <property type="evidence" value="ECO:0007669"/>
    <property type="project" value="TreeGrafter"/>
</dbReference>
<dbReference type="Pfam" id="PF00375">
    <property type="entry name" value="SDF"/>
    <property type="match status" value="1"/>
</dbReference>
<evidence type="ECO:0000256" key="4">
    <source>
        <dbReference type="ARBA" id="ARBA00022692"/>
    </source>
</evidence>
<feature type="transmembrane region" description="Helical" evidence="7">
    <location>
        <begin position="225"/>
        <end position="246"/>
    </location>
</feature>
<evidence type="ECO:0000313" key="9">
    <source>
        <dbReference type="Proteomes" id="UP000184080"/>
    </source>
</evidence>
<feature type="transmembrane region" description="Helical" evidence="7">
    <location>
        <begin position="190"/>
        <end position="213"/>
    </location>
</feature>
<keyword evidence="4 7" id="KW-0812">Transmembrane</keyword>
<feature type="transmembrane region" description="Helical" evidence="7">
    <location>
        <begin position="333"/>
        <end position="352"/>
    </location>
</feature>
<comment type="subcellular location">
    <subcellularLocation>
        <location evidence="1">Cell membrane</location>
        <topology evidence="1">Multi-pass membrane protein</topology>
    </subcellularLocation>
</comment>
<keyword evidence="2" id="KW-0813">Transport</keyword>
<keyword evidence="9" id="KW-1185">Reference proteome</keyword>
<dbReference type="Gene3D" id="1.10.3860.10">
    <property type="entry name" value="Sodium:dicarboxylate symporter"/>
    <property type="match status" value="1"/>
</dbReference>
<keyword evidence="6 7" id="KW-0472">Membrane</keyword>
<reference evidence="8 9" key="1">
    <citation type="submission" date="2016-11" db="EMBL/GenBank/DDBJ databases">
        <authorList>
            <person name="Jaros S."/>
            <person name="Januszkiewicz K."/>
            <person name="Wedrychowicz H."/>
        </authorList>
    </citation>
    <scope>NUCLEOTIDE SEQUENCE [LARGE SCALE GENOMIC DNA]</scope>
    <source>
        <strain evidence="8 9">DSM 21864</strain>
    </source>
</reference>
<gene>
    <name evidence="8" type="ORF">SAMN05444401_3691</name>
</gene>
<feature type="transmembrane region" description="Helical" evidence="7">
    <location>
        <begin position="12"/>
        <end position="29"/>
    </location>
</feature>
<dbReference type="SUPFAM" id="SSF118215">
    <property type="entry name" value="Proton glutamate symport protein"/>
    <property type="match status" value="1"/>
</dbReference>
<dbReference type="PANTHER" id="PTHR42865">
    <property type="entry name" value="PROTON/GLUTAMATE-ASPARTATE SYMPORTER"/>
    <property type="match status" value="1"/>
</dbReference>
<dbReference type="GO" id="GO:0005886">
    <property type="term" value="C:plasma membrane"/>
    <property type="evidence" value="ECO:0007669"/>
    <property type="project" value="UniProtKB-SubCell"/>
</dbReference>
<feature type="transmembrane region" description="Helical" evidence="7">
    <location>
        <begin position="74"/>
        <end position="99"/>
    </location>
</feature>
<dbReference type="Proteomes" id="UP000184080">
    <property type="component" value="Unassembled WGS sequence"/>
</dbReference>
<dbReference type="EMBL" id="FQZO01000007">
    <property type="protein sequence ID" value="SHJ72018.1"/>
    <property type="molecule type" value="Genomic_DNA"/>
</dbReference>
<dbReference type="InterPro" id="IPR036458">
    <property type="entry name" value="Na:dicarbo_symporter_sf"/>
</dbReference>
<evidence type="ECO:0000256" key="6">
    <source>
        <dbReference type="ARBA" id="ARBA00023136"/>
    </source>
</evidence>